<evidence type="ECO:0000259" key="5">
    <source>
        <dbReference type="Pfam" id="PF08531"/>
    </source>
</evidence>
<dbReference type="EMBL" id="LT605205">
    <property type="protein sequence ID" value="SCD21033.1"/>
    <property type="molecule type" value="Genomic_DNA"/>
</dbReference>
<dbReference type="Pfam" id="PF17390">
    <property type="entry name" value="Bac_rhamnosid_C"/>
    <property type="match status" value="1"/>
</dbReference>
<protein>
    <recommendedName>
        <fullName evidence="2">alpha-L-rhamnosidase</fullName>
        <ecNumber evidence="2">3.2.1.40</ecNumber>
    </recommendedName>
</protein>
<feature type="domain" description="Alpha-L-rhamnosidase six-hairpin glycosidase" evidence="6">
    <location>
        <begin position="455"/>
        <end position="794"/>
    </location>
</feature>
<dbReference type="InterPro" id="IPR012341">
    <property type="entry name" value="6hp_glycosidase-like_sf"/>
</dbReference>
<dbReference type="InterPro" id="IPR035396">
    <property type="entry name" value="Bac_rhamnosid6H"/>
</dbReference>
<dbReference type="STRING" id="1642647.PSM36_2228"/>
<keyword evidence="9" id="KW-1185">Reference proteome</keyword>
<sequence>MILTHKYSQLAILSILLIFTLGCTHSDRFSISDLTCESLKDPLGINTLHPRFNWKNNSNRQGAIQTAYQILVADDIQKLNEKDADVWNSGKITSSSNIWVEYAGKPLHPGQLLFWKVRVWDENGNESSWSKPARFGVGLLDKNDWTASYIGYPSEKGFYSCPQLRKTFSLNKTDKKGAYLLHVNSLGYHEVFMNGKKVGEDVLSPAVSQFDKRSLIVTYDVTPFLKTGKNDLVIWLGSGWYTEGLPGVAGNGPVVRAQMEHVHKGTSETVLYTDASWVGRESEYSRISDWMTGRYGGETVSGNLETQHIVFEAPDELKWGEIAIAEIPEHEVTPQTVEPNRIMETIQPAKIEKLNDSTFLVDMGKCLTGWFEITFPDLEKSQEIVMEYADHLDNNGGLAKQGQTDKYIASGTGTEYFINKFNYHGFRYVKISNLKQIPQLTDIKAHLIHTDFEFTSTFECSDEDLNRIHDMIAYTLRCVGLGGYLVDCPQIERLGYGGDGNASTVTAQTMFHLAPLYNNWLQAWEDVIREDGSMPHTAPNPYAAGGGPYWCGFIISASWNTYQHYGDRKVLEKYYPVMQKWLGYVDQYSVDGLLKRWPDTDYRNWYLGDWATPEGVGNPVNTDERSVDLVNNCYISVCLSQMENIAGVLGKTEEARYYSGKRAQLNNIIHETFFDAQQGYYATGSQIDIIFPMLAGVAPVELKDGLTNTLIERTIKEYDGHLNTGLVGIPVMMEWAAKANQPDFIYSMLKKKTYPGYLYMLEQGANTTWEHWAGDRSRIHNCFNGVGQWFYHAIGGIRSLPGKQAYSEFLVDPQIPEGVTWAKTTQETPYGKIGVHWELHNETMTMEVEVPVGSIAKLISPESAISTRINQEVITDQSDTISLKSGKYFIEYSSKR</sequence>
<dbReference type="Pfam" id="PF08531">
    <property type="entry name" value="Bac_rhamnosid_N"/>
    <property type="match status" value="1"/>
</dbReference>
<dbReference type="InterPro" id="IPR008979">
    <property type="entry name" value="Galactose-bd-like_sf"/>
</dbReference>
<proteinExistence type="predicted"/>
<dbReference type="RefSeq" id="WP_076930922.1">
    <property type="nucleotide sequence ID" value="NZ_LT605205.1"/>
</dbReference>
<feature type="domain" description="Alpha-L-rhamnosidase concanavalin-like" evidence="4">
    <location>
        <begin position="353"/>
        <end position="449"/>
    </location>
</feature>
<evidence type="ECO:0000259" key="7">
    <source>
        <dbReference type="Pfam" id="PF17390"/>
    </source>
</evidence>
<dbReference type="PANTHER" id="PTHR33307:SF6">
    <property type="entry name" value="ALPHA-RHAMNOSIDASE (EUROFUNG)-RELATED"/>
    <property type="match status" value="1"/>
</dbReference>
<gene>
    <name evidence="8" type="ORF">PSM36_2228</name>
</gene>
<feature type="domain" description="Bacterial alpha-L-rhamnosidase N-terminal" evidence="5">
    <location>
        <begin position="181"/>
        <end position="344"/>
    </location>
</feature>
<dbReference type="PANTHER" id="PTHR33307">
    <property type="entry name" value="ALPHA-RHAMNOSIDASE (EUROFUNG)"/>
    <property type="match status" value="1"/>
</dbReference>
<dbReference type="PIRSF" id="PIRSF010631">
    <property type="entry name" value="A-rhamnsds"/>
    <property type="match status" value="1"/>
</dbReference>
<evidence type="ECO:0000256" key="3">
    <source>
        <dbReference type="ARBA" id="ARBA00022801"/>
    </source>
</evidence>
<name>A0A1R3SXS8_9BACT</name>
<dbReference type="Proteomes" id="UP000187464">
    <property type="component" value="Chromosome I"/>
</dbReference>
<dbReference type="InterPro" id="IPR016007">
    <property type="entry name" value="Alpha_rhamnosid"/>
</dbReference>
<dbReference type="Pfam" id="PF17389">
    <property type="entry name" value="Bac_rhamnosid6H"/>
    <property type="match status" value="1"/>
</dbReference>
<evidence type="ECO:0000313" key="9">
    <source>
        <dbReference type="Proteomes" id="UP000187464"/>
    </source>
</evidence>
<feature type="domain" description="Alpha-L-rhamnosidase C-terminal" evidence="7">
    <location>
        <begin position="796"/>
        <end position="864"/>
    </location>
</feature>
<accession>A0A1R3SXS8</accession>
<dbReference type="AlphaFoldDB" id="A0A1R3SXS8"/>
<evidence type="ECO:0000256" key="1">
    <source>
        <dbReference type="ARBA" id="ARBA00001445"/>
    </source>
</evidence>
<organism evidence="8 9">
    <name type="scientific">Proteiniphilum saccharofermentans</name>
    <dbReference type="NCBI Taxonomy" id="1642647"/>
    <lineage>
        <taxon>Bacteria</taxon>
        <taxon>Pseudomonadati</taxon>
        <taxon>Bacteroidota</taxon>
        <taxon>Bacteroidia</taxon>
        <taxon>Bacteroidales</taxon>
        <taxon>Dysgonomonadaceae</taxon>
        <taxon>Proteiniphilum</taxon>
    </lineage>
</organism>
<dbReference type="Pfam" id="PF05592">
    <property type="entry name" value="Bac_rhamnosid"/>
    <property type="match status" value="1"/>
</dbReference>
<comment type="catalytic activity">
    <reaction evidence="1">
        <text>Hydrolysis of terminal non-reducing alpha-L-rhamnose residues in alpha-L-rhamnosides.</text>
        <dbReference type="EC" id="3.2.1.40"/>
    </reaction>
</comment>
<dbReference type="EC" id="3.2.1.40" evidence="2"/>
<dbReference type="InterPro" id="IPR013783">
    <property type="entry name" value="Ig-like_fold"/>
</dbReference>
<dbReference type="GO" id="GO:0030596">
    <property type="term" value="F:alpha-L-rhamnosidase activity"/>
    <property type="evidence" value="ECO:0007669"/>
    <property type="project" value="UniProtKB-EC"/>
</dbReference>
<dbReference type="Gene3D" id="2.60.40.10">
    <property type="entry name" value="Immunoglobulins"/>
    <property type="match status" value="1"/>
</dbReference>
<dbReference type="Gene3D" id="2.60.120.260">
    <property type="entry name" value="Galactose-binding domain-like"/>
    <property type="match status" value="2"/>
</dbReference>
<dbReference type="Pfam" id="PF25788">
    <property type="entry name" value="Ig_Rha78A_N"/>
    <property type="match status" value="1"/>
</dbReference>
<dbReference type="GO" id="GO:0005975">
    <property type="term" value="P:carbohydrate metabolic process"/>
    <property type="evidence" value="ECO:0007669"/>
    <property type="project" value="InterPro"/>
</dbReference>
<evidence type="ECO:0000313" key="8">
    <source>
        <dbReference type="EMBL" id="SCD21033.1"/>
    </source>
</evidence>
<dbReference type="Gene3D" id="1.50.10.10">
    <property type="match status" value="1"/>
</dbReference>
<dbReference type="Gene3D" id="2.60.420.10">
    <property type="entry name" value="Maltose phosphorylase, domain 3"/>
    <property type="match status" value="1"/>
</dbReference>
<evidence type="ECO:0000256" key="2">
    <source>
        <dbReference type="ARBA" id="ARBA00012652"/>
    </source>
</evidence>
<reference evidence="8 9" key="1">
    <citation type="submission" date="2016-08" db="EMBL/GenBank/DDBJ databases">
        <authorList>
            <person name="Seilhamer J.J."/>
        </authorList>
    </citation>
    <scope>NUCLEOTIDE SEQUENCE [LARGE SCALE GENOMIC DNA]</scope>
    <source>
        <strain evidence="8">M3/6</strain>
    </source>
</reference>
<dbReference type="InterPro" id="IPR008902">
    <property type="entry name" value="Rhamnosid_concanavalin"/>
</dbReference>
<dbReference type="InterPro" id="IPR008928">
    <property type="entry name" value="6-hairpin_glycosidase_sf"/>
</dbReference>
<dbReference type="InterPro" id="IPR035398">
    <property type="entry name" value="Bac_rhamnosid_C"/>
</dbReference>
<evidence type="ECO:0000259" key="6">
    <source>
        <dbReference type="Pfam" id="PF17389"/>
    </source>
</evidence>
<dbReference type="PROSITE" id="PS51257">
    <property type="entry name" value="PROKAR_LIPOPROTEIN"/>
    <property type="match status" value="1"/>
</dbReference>
<dbReference type="KEGG" id="psac:PSM36_2228"/>
<dbReference type="SUPFAM" id="SSF48208">
    <property type="entry name" value="Six-hairpin glycosidases"/>
    <property type="match status" value="1"/>
</dbReference>
<dbReference type="SUPFAM" id="SSF49785">
    <property type="entry name" value="Galactose-binding domain-like"/>
    <property type="match status" value="1"/>
</dbReference>
<dbReference type="InterPro" id="IPR013737">
    <property type="entry name" value="Bac_rhamnosid_N"/>
</dbReference>
<evidence type="ECO:0000259" key="4">
    <source>
        <dbReference type="Pfam" id="PF05592"/>
    </source>
</evidence>
<keyword evidence="3" id="KW-0378">Hydrolase</keyword>